<comment type="caution">
    <text evidence="2">The sequence shown here is derived from an EMBL/GenBank/DDBJ whole genome shotgun (WGS) entry which is preliminary data.</text>
</comment>
<proteinExistence type="predicted"/>
<feature type="region of interest" description="Disordered" evidence="1">
    <location>
        <begin position="490"/>
        <end position="517"/>
    </location>
</feature>
<evidence type="ECO:0000313" key="2">
    <source>
        <dbReference type="EMBL" id="PAV85735.1"/>
    </source>
</evidence>
<feature type="compositionally biased region" description="Basic and acidic residues" evidence="1">
    <location>
        <begin position="531"/>
        <end position="543"/>
    </location>
</feature>
<name>A0A2A2LHX8_9BILA</name>
<feature type="region of interest" description="Disordered" evidence="1">
    <location>
        <begin position="756"/>
        <end position="778"/>
    </location>
</feature>
<dbReference type="OrthoDB" id="6162903at2759"/>
<reference evidence="2 3" key="1">
    <citation type="journal article" date="2017" name="Curr. Biol.">
        <title>Genome architecture and evolution of a unichromosomal asexual nematode.</title>
        <authorList>
            <person name="Fradin H."/>
            <person name="Zegar C."/>
            <person name="Gutwein M."/>
            <person name="Lucas J."/>
            <person name="Kovtun M."/>
            <person name="Corcoran D."/>
            <person name="Baugh L.R."/>
            <person name="Kiontke K."/>
            <person name="Gunsalus K."/>
            <person name="Fitch D.H."/>
            <person name="Piano F."/>
        </authorList>
    </citation>
    <scope>NUCLEOTIDE SEQUENCE [LARGE SCALE GENOMIC DNA]</scope>
    <source>
        <strain evidence="2">PF1309</strain>
    </source>
</reference>
<accession>A0A2A2LHX8</accession>
<evidence type="ECO:0000313" key="3">
    <source>
        <dbReference type="Proteomes" id="UP000218231"/>
    </source>
</evidence>
<evidence type="ECO:0000256" key="1">
    <source>
        <dbReference type="SAM" id="MobiDB-lite"/>
    </source>
</evidence>
<dbReference type="Proteomes" id="UP000218231">
    <property type="component" value="Unassembled WGS sequence"/>
</dbReference>
<protein>
    <submittedName>
        <fullName evidence="2">Uncharacterized protein</fullName>
    </submittedName>
</protein>
<dbReference type="AlphaFoldDB" id="A0A2A2LHX8"/>
<keyword evidence="3" id="KW-1185">Reference proteome</keyword>
<dbReference type="EMBL" id="LIAE01006743">
    <property type="protein sequence ID" value="PAV85735.1"/>
    <property type="molecule type" value="Genomic_DNA"/>
</dbReference>
<dbReference type="PANTHER" id="PTHR34494:SF1">
    <property type="entry name" value="PROTEIN CBG25024"/>
    <property type="match status" value="1"/>
</dbReference>
<organism evidence="2 3">
    <name type="scientific">Diploscapter pachys</name>
    <dbReference type="NCBI Taxonomy" id="2018661"/>
    <lineage>
        <taxon>Eukaryota</taxon>
        <taxon>Metazoa</taxon>
        <taxon>Ecdysozoa</taxon>
        <taxon>Nematoda</taxon>
        <taxon>Chromadorea</taxon>
        <taxon>Rhabditida</taxon>
        <taxon>Rhabditina</taxon>
        <taxon>Rhabditomorpha</taxon>
        <taxon>Rhabditoidea</taxon>
        <taxon>Rhabditidae</taxon>
        <taxon>Diploscapter</taxon>
    </lineage>
</organism>
<feature type="compositionally biased region" description="Polar residues" evidence="1">
    <location>
        <begin position="491"/>
        <end position="500"/>
    </location>
</feature>
<sequence length="778" mass="84547">MGNTDSIPVVSQTKSLVQVTFGDKKGARQTQENFSRQCLLVSQVRSAVHAIRGEQEEARKVQLEFVKGMSDFADGFPVVGHIKGAIHYIARDKDGGDKAMKSASRTTGVMAGGVGGFFVGGPVGAVAGGIAGGLAMDEITTVVDSVVHKELRPSGYVAAIENVISNPNAGDIFDTVLMPVFDGMAGYSAGQFAGKIAGKIAAKAHLTNGIAEELYVRAHLTNGIAEEPHVRTHLTNGIAEEPHVRGLTSEIAALKEEQMVIEKKMYAAETTQQALDYGEIGKRIQEQIDAKNGGFEGSIKLNAALDAAKAKLEALIKQKAAEGLANGASPEIVNAALDVAEAKLKVLEHQAAEGVANGAKLEFYQSDINRVAATVAELKAESVKTGSASNPKPVIQPATDQPVIQPAVRPIDQPIVQPVIPPAVRPIVQPVIQPAVRPIDQPIVQPVIQPAVRPIDQPIPAVRPIVQPVIQPAVRPIDQPIDQPVFRAVEHQSNSQGTSRTQTTTNDPPNVNPPKNPLIFNYKVTSVDKKDNETKIKQVDQNERQGPIKRKDLFSIFKRNHPRQNQNQGQPPKQQTQLTQQMATNWGYELVKLPRQFSYTSIGFLNNPYDGLLHALLGHGAEFVGEKLPLGIRGIDYGQLQELINPITNMAADRQTASQNVQTALNADPQLRDELVKIQIEFARLLEQLMAKCPYLGVGHDADNDTHILYFDLGNDVLKVVITNKKWDPLPDDPKRAVRFLITAFIITEKQYKKDAPKLSWDPPHGNPGPIEQRKTIH</sequence>
<gene>
    <name evidence="2" type="ORF">WR25_14784</name>
</gene>
<feature type="region of interest" description="Disordered" evidence="1">
    <location>
        <begin position="531"/>
        <end position="550"/>
    </location>
</feature>
<dbReference type="PANTHER" id="PTHR34494">
    <property type="entry name" value="PROTEIN CBG25024"/>
    <property type="match status" value="1"/>
</dbReference>